<accession>Q24MT9</accession>
<keyword evidence="4 10" id="KW-1003">Cell membrane</keyword>
<feature type="domain" description="ABC3 transporter permease C-terminal" evidence="12">
    <location>
        <begin position="184"/>
        <end position="302"/>
    </location>
</feature>
<evidence type="ECO:0000256" key="2">
    <source>
        <dbReference type="ARBA" id="ARBA00007379"/>
    </source>
</evidence>
<feature type="transmembrane region" description="Helical" evidence="11">
    <location>
        <begin position="234"/>
        <end position="254"/>
    </location>
</feature>
<keyword evidence="15" id="KW-1185">Reference proteome</keyword>
<sequence length="303" mass="33142">MIRSRGLTDMALNSVEYIFREVFNSIRRNVWLSIASVLTVMISMVILGASVFFLLNASNLASNFESELEIAVFAQDDLDSAEVKALGERLTDLAGVDTIEFVPKDQALKNFTGSLNSTTIAADLGDTNPFPDKYTVHVVDPQQVENVAAQITKLTGVDNVVYGKNLVEPLLKFTKWLRWAGTAVVGLFAIASLILISLNIKMNVFSRRKEIEIMKLVGASNAFIRWPFILEGMFLGLVGGLLAILLVGFGYDWLADYIQTTLAFMPVVNETELIGKVLGSIVLLGMGIGAAGSVISLRRFLKV</sequence>
<reference evidence="14 15" key="1">
    <citation type="journal article" date="2006" name="J. Bacteriol.">
        <title>Complete genome sequence of the dehalorespiring bacterium Desulfitobacterium hafniense Y51 and comparison with Dehalococcoides ethenogenes 195.</title>
        <authorList>
            <person name="Nonaka H."/>
            <person name="Keresztes G."/>
            <person name="Shinoda Y."/>
            <person name="Ikenaga Y."/>
            <person name="Abe M."/>
            <person name="Naito K."/>
            <person name="Inatomi K."/>
            <person name="Furukawa K."/>
            <person name="Inui M."/>
            <person name="Yukawa H."/>
        </authorList>
    </citation>
    <scope>NUCLEOTIDE SEQUENCE [LARGE SCALE GENOMIC DNA]</scope>
    <source>
        <strain evidence="14 15">Y51</strain>
    </source>
</reference>
<dbReference type="PANTHER" id="PTHR47755:SF1">
    <property type="entry name" value="CELL DIVISION PROTEIN FTSX"/>
    <property type="match status" value="1"/>
</dbReference>
<protein>
    <recommendedName>
        <fullName evidence="3 10">Cell division protein FtsX</fullName>
    </recommendedName>
</protein>
<feature type="transmembrane region" description="Helical" evidence="11">
    <location>
        <begin position="176"/>
        <end position="200"/>
    </location>
</feature>
<evidence type="ECO:0000256" key="9">
    <source>
        <dbReference type="ARBA" id="ARBA00023306"/>
    </source>
</evidence>
<dbReference type="NCBIfam" id="NF038347">
    <property type="entry name" value="FtsX_Gpos"/>
    <property type="match status" value="1"/>
</dbReference>
<keyword evidence="9 10" id="KW-0131">Cell cycle</keyword>
<dbReference type="GO" id="GO:0005886">
    <property type="term" value="C:plasma membrane"/>
    <property type="evidence" value="ECO:0007669"/>
    <property type="project" value="UniProtKB-SubCell"/>
</dbReference>
<organism evidence="14 15">
    <name type="scientific">Desulfitobacterium hafniense (strain Y51)</name>
    <dbReference type="NCBI Taxonomy" id="138119"/>
    <lineage>
        <taxon>Bacteria</taxon>
        <taxon>Bacillati</taxon>
        <taxon>Bacillota</taxon>
        <taxon>Clostridia</taxon>
        <taxon>Eubacteriales</taxon>
        <taxon>Desulfitobacteriaceae</taxon>
        <taxon>Desulfitobacterium</taxon>
    </lineage>
</organism>
<dbReference type="Pfam" id="PF18075">
    <property type="entry name" value="FtsX_ECD"/>
    <property type="match status" value="1"/>
</dbReference>
<evidence type="ECO:0000256" key="10">
    <source>
        <dbReference type="PIRNR" id="PIRNR003097"/>
    </source>
</evidence>
<comment type="similarity">
    <text evidence="2 10">Belongs to the ABC-4 integral membrane protein family. FtsX subfamily.</text>
</comment>
<evidence type="ECO:0000259" key="12">
    <source>
        <dbReference type="Pfam" id="PF02687"/>
    </source>
</evidence>
<evidence type="ECO:0000313" key="15">
    <source>
        <dbReference type="Proteomes" id="UP000001946"/>
    </source>
</evidence>
<keyword evidence="8 10" id="KW-0472">Membrane</keyword>
<dbReference type="eggNOG" id="COG2177">
    <property type="taxonomic scope" value="Bacteria"/>
</dbReference>
<dbReference type="PIRSF" id="PIRSF003097">
    <property type="entry name" value="FtsX"/>
    <property type="match status" value="1"/>
</dbReference>
<evidence type="ECO:0000256" key="11">
    <source>
        <dbReference type="SAM" id="Phobius"/>
    </source>
</evidence>
<feature type="transmembrane region" description="Helical" evidence="11">
    <location>
        <begin position="30"/>
        <end position="55"/>
    </location>
</feature>
<evidence type="ECO:0000256" key="8">
    <source>
        <dbReference type="ARBA" id="ARBA00023136"/>
    </source>
</evidence>
<comment type="function">
    <text evidence="10">Part of the ABC transporter FtsEX involved in asymmetric cellular division facilitating the initiation of sporulation.</text>
</comment>
<dbReference type="Gene3D" id="3.30.70.3040">
    <property type="match status" value="1"/>
</dbReference>
<dbReference type="PANTHER" id="PTHR47755">
    <property type="entry name" value="CELL DIVISION PROTEIN FTSX"/>
    <property type="match status" value="1"/>
</dbReference>
<evidence type="ECO:0000313" key="14">
    <source>
        <dbReference type="EMBL" id="BAE86653.1"/>
    </source>
</evidence>
<keyword evidence="7 11" id="KW-1133">Transmembrane helix</keyword>
<dbReference type="STRING" id="138119.DSY4864"/>
<gene>
    <name evidence="14" type="ordered locus">DSY4864</name>
</gene>
<keyword evidence="6 11" id="KW-0812">Transmembrane</keyword>
<evidence type="ECO:0000256" key="7">
    <source>
        <dbReference type="ARBA" id="ARBA00022989"/>
    </source>
</evidence>
<dbReference type="InterPro" id="IPR003838">
    <property type="entry name" value="ABC3_permease_C"/>
</dbReference>
<dbReference type="AlphaFoldDB" id="Q24MT9"/>
<dbReference type="KEGG" id="dsy:DSY4864"/>
<dbReference type="HOGENOM" id="CLU_073546_2_2_9"/>
<dbReference type="Pfam" id="PF02687">
    <property type="entry name" value="FtsX"/>
    <property type="match status" value="1"/>
</dbReference>
<proteinExistence type="inferred from homology"/>
<dbReference type="GO" id="GO:0051301">
    <property type="term" value="P:cell division"/>
    <property type="evidence" value="ECO:0007669"/>
    <property type="project" value="UniProtKB-KW"/>
</dbReference>
<dbReference type="InterPro" id="IPR040690">
    <property type="entry name" value="FtsX_ECD"/>
</dbReference>
<comment type="subcellular location">
    <subcellularLocation>
        <location evidence="1">Cell membrane</location>
        <topology evidence="1">Multi-pass membrane protein</topology>
    </subcellularLocation>
</comment>
<evidence type="ECO:0000259" key="13">
    <source>
        <dbReference type="Pfam" id="PF18075"/>
    </source>
</evidence>
<keyword evidence="5 10" id="KW-0132">Cell division</keyword>
<dbReference type="InterPro" id="IPR004513">
    <property type="entry name" value="FtsX"/>
</dbReference>
<evidence type="ECO:0000256" key="4">
    <source>
        <dbReference type="ARBA" id="ARBA00022475"/>
    </source>
</evidence>
<evidence type="ECO:0000256" key="3">
    <source>
        <dbReference type="ARBA" id="ARBA00021907"/>
    </source>
</evidence>
<feature type="transmembrane region" description="Helical" evidence="11">
    <location>
        <begin position="274"/>
        <end position="297"/>
    </location>
</feature>
<dbReference type="Proteomes" id="UP000001946">
    <property type="component" value="Chromosome"/>
</dbReference>
<evidence type="ECO:0000256" key="5">
    <source>
        <dbReference type="ARBA" id="ARBA00022618"/>
    </source>
</evidence>
<evidence type="ECO:0000256" key="1">
    <source>
        <dbReference type="ARBA" id="ARBA00004651"/>
    </source>
</evidence>
<name>Q24MT9_DESHY</name>
<feature type="domain" description="FtsX extracellular" evidence="13">
    <location>
        <begin position="68"/>
        <end position="160"/>
    </location>
</feature>
<dbReference type="EMBL" id="AP008230">
    <property type="protein sequence ID" value="BAE86653.1"/>
    <property type="molecule type" value="Genomic_DNA"/>
</dbReference>
<dbReference type="InterPro" id="IPR058204">
    <property type="entry name" value="FtsX_firmicutes-type"/>
</dbReference>
<evidence type="ECO:0000256" key="6">
    <source>
        <dbReference type="ARBA" id="ARBA00022692"/>
    </source>
</evidence>